<dbReference type="SUPFAM" id="SSF50729">
    <property type="entry name" value="PH domain-like"/>
    <property type="match status" value="2"/>
</dbReference>
<feature type="region of interest" description="Disordered" evidence="1">
    <location>
        <begin position="1425"/>
        <end position="1485"/>
    </location>
</feature>
<dbReference type="PANTHER" id="PTHR47644">
    <property type="entry name" value="AGAP008221-PA"/>
    <property type="match status" value="1"/>
</dbReference>
<dbReference type="Gene3D" id="2.30.29.30">
    <property type="entry name" value="Pleckstrin-homology domain (PH domain)/Phosphotyrosine-binding domain (PTB)"/>
    <property type="match status" value="2"/>
</dbReference>
<feature type="compositionally biased region" description="Basic and acidic residues" evidence="1">
    <location>
        <begin position="1291"/>
        <end position="1301"/>
    </location>
</feature>
<feature type="region of interest" description="Disordered" evidence="1">
    <location>
        <begin position="724"/>
        <end position="751"/>
    </location>
</feature>
<keyword evidence="4" id="KW-1185">Reference proteome</keyword>
<evidence type="ECO:0000256" key="1">
    <source>
        <dbReference type="SAM" id="MobiDB-lite"/>
    </source>
</evidence>
<dbReference type="SMART" id="SM00233">
    <property type="entry name" value="PH"/>
    <property type="match status" value="2"/>
</dbReference>
<accession>A0ABM3JMS5</accession>
<feature type="compositionally biased region" description="Low complexity" evidence="1">
    <location>
        <begin position="350"/>
        <end position="372"/>
    </location>
</feature>
<evidence type="ECO:0000259" key="3">
    <source>
        <dbReference type="PROSITE" id="PS50106"/>
    </source>
</evidence>
<evidence type="ECO:0000313" key="4">
    <source>
        <dbReference type="Proteomes" id="UP001652620"/>
    </source>
</evidence>
<dbReference type="Gene3D" id="2.30.42.10">
    <property type="match status" value="1"/>
</dbReference>
<name>A0ABM3JMS5_BACDO</name>
<dbReference type="InterPro" id="IPR001478">
    <property type="entry name" value="PDZ"/>
</dbReference>
<dbReference type="PROSITE" id="PS50106">
    <property type="entry name" value="PDZ"/>
    <property type="match status" value="1"/>
</dbReference>
<feature type="compositionally biased region" description="Acidic residues" evidence="1">
    <location>
        <begin position="886"/>
        <end position="904"/>
    </location>
</feature>
<protein>
    <submittedName>
        <fullName evidence="5">Uncharacterized protein LOC105222736</fullName>
    </submittedName>
</protein>
<feature type="compositionally biased region" description="Polar residues" evidence="1">
    <location>
        <begin position="1429"/>
        <end position="1444"/>
    </location>
</feature>
<dbReference type="InterPro" id="IPR036034">
    <property type="entry name" value="PDZ_sf"/>
</dbReference>
<dbReference type="InterPro" id="IPR011993">
    <property type="entry name" value="PH-like_dom_sf"/>
</dbReference>
<feature type="compositionally biased region" description="Basic and acidic residues" evidence="1">
    <location>
        <begin position="1357"/>
        <end position="1376"/>
    </location>
</feature>
<dbReference type="InterPro" id="IPR001849">
    <property type="entry name" value="PH_domain"/>
</dbReference>
<feature type="region of interest" description="Disordered" evidence="1">
    <location>
        <begin position="350"/>
        <end position="383"/>
    </location>
</feature>
<feature type="domain" description="PH" evidence="2">
    <location>
        <begin position="1942"/>
        <end position="2166"/>
    </location>
</feature>
<proteinExistence type="predicted"/>
<reference evidence="4" key="1">
    <citation type="submission" date="2025-05" db="UniProtKB">
        <authorList>
            <consortium name="RefSeq"/>
        </authorList>
    </citation>
    <scope>NUCLEOTIDE SEQUENCE [LARGE SCALE GENOMIC DNA]</scope>
</reference>
<feature type="region of interest" description="Disordered" evidence="1">
    <location>
        <begin position="30"/>
        <end position="61"/>
    </location>
</feature>
<feature type="compositionally biased region" description="Basic and acidic residues" evidence="1">
    <location>
        <begin position="1636"/>
        <end position="1672"/>
    </location>
</feature>
<feature type="region of interest" description="Disordered" evidence="1">
    <location>
        <begin position="1231"/>
        <end position="1378"/>
    </location>
</feature>
<feature type="region of interest" description="Disordered" evidence="1">
    <location>
        <begin position="1189"/>
        <end position="1219"/>
    </location>
</feature>
<organism evidence="4 5">
    <name type="scientific">Bactrocera dorsalis</name>
    <name type="common">Oriental fruit fly</name>
    <name type="synonym">Dacus dorsalis</name>
    <dbReference type="NCBI Taxonomy" id="27457"/>
    <lineage>
        <taxon>Eukaryota</taxon>
        <taxon>Metazoa</taxon>
        <taxon>Ecdysozoa</taxon>
        <taxon>Arthropoda</taxon>
        <taxon>Hexapoda</taxon>
        <taxon>Insecta</taxon>
        <taxon>Pterygota</taxon>
        <taxon>Neoptera</taxon>
        <taxon>Endopterygota</taxon>
        <taxon>Diptera</taxon>
        <taxon>Brachycera</taxon>
        <taxon>Muscomorpha</taxon>
        <taxon>Tephritoidea</taxon>
        <taxon>Tephritidae</taxon>
        <taxon>Bactrocera</taxon>
        <taxon>Bactrocera</taxon>
    </lineage>
</organism>
<feature type="compositionally biased region" description="Basic and acidic residues" evidence="1">
    <location>
        <begin position="1233"/>
        <end position="1251"/>
    </location>
</feature>
<feature type="compositionally biased region" description="Basic residues" evidence="1">
    <location>
        <begin position="1445"/>
        <end position="1459"/>
    </location>
</feature>
<reference evidence="5" key="2">
    <citation type="submission" date="2025-08" db="UniProtKB">
        <authorList>
            <consortium name="RefSeq"/>
        </authorList>
    </citation>
    <scope>IDENTIFICATION</scope>
    <source>
        <tissue evidence="5">Adult</tissue>
    </source>
</reference>
<gene>
    <name evidence="5" type="primary">LOC105222736</name>
</gene>
<dbReference type="Pfam" id="PF00595">
    <property type="entry name" value="PDZ"/>
    <property type="match status" value="1"/>
</dbReference>
<dbReference type="RefSeq" id="XP_049310535.1">
    <property type="nucleotide sequence ID" value="XM_049454578.1"/>
</dbReference>
<dbReference type="Pfam" id="PF00169">
    <property type="entry name" value="PH"/>
    <property type="match status" value="2"/>
</dbReference>
<feature type="region of interest" description="Disordered" evidence="1">
    <location>
        <begin position="1635"/>
        <end position="1688"/>
    </location>
</feature>
<evidence type="ECO:0000313" key="5">
    <source>
        <dbReference type="RefSeq" id="XP_049310535.1"/>
    </source>
</evidence>
<dbReference type="GeneID" id="105222736"/>
<dbReference type="PROSITE" id="PS50003">
    <property type="entry name" value="PH_DOMAIN"/>
    <property type="match status" value="1"/>
</dbReference>
<dbReference type="Proteomes" id="UP001652620">
    <property type="component" value="Chromosome 1"/>
</dbReference>
<feature type="domain" description="PDZ" evidence="3">
    <location>
        <begin position="1851"/>
        <end position="1929"/>
    </location>
</feature>
<feature type="region of interest" description="Disordered" evidence="1">
    <location>
        <begin position="877"/>
        <end position="962"/>
    </location>
</feature>
<dbReference type="SUPFAM" id="SSF50156">
    <property type="entry name" value="PDZ domain-like"/>
    <property type="match status" value="1"/>
</dbReference>
<feature type="compositionally biased region" description="Low complexity" evidence="1">
    <location>
        <begin position="1267"/>
        <end position="1277"/>
    </location>
</feature>
<dbReference type="PANTHER" id="PTHR47644:SF1">
    <property type="entry name" value="PDZ DOMAIN-CONTAINING PROTEIN"/>
    <property type="match status" value="1"/>
</dbReference>
<feature type="compositionally biased region" description="Basic and acidic residues" evidence="1">
    <location>
        <begin position="1327"/>
        <end position="1347"/>
    </location>
</feature>
<sequence>MAVAMRPNGLHHAVSLGTIEVASKSSAASSHYDRSYDSEDENMSRRRLRHTSSTELYPRPSVYSKGDIREQYCLTDRQLHSIERPRRDRFFGCLSRRSGVQQSFLGGCVGRRVPSDENLAAYAPFYKYPRYQRPFQNHDDKSPDSDMDSSYFRRQPASILSTAKTQDTGVGAGTSSVGVGVGPGASVGGMGMPQNQRYSWMGAPSGIGNENVNFTNDPSASLTCWLTPTDYQYRNIYMTNCFALCAQNHFQNFTHPLENVCSYHYPTHVGLPAGQQLQMGGTTPRTKHVSFARSHTLTSFDDVNLGFRSSGRMKTTRSQERLIGGKKPIIATGNIYESTQLPAHMAQQPTILHTQQQQQMTHQQQQQQQQQHPHPPTNYITTLPPALAMHPHAQQAVIHQHAPHIHPSHGHGHSHQHHHGPPIHIHQFVPTGYASAAELGAQIQTEQPISLLTGRPLAHMDDMPLGVSGAGATAHGGMMPTGMGVLTCATQVLAPPSPEVLVVEKKFRNAMKTQATQTEVRKDGFAQVLALSPRTMHKVKVVSQGAQTNGLLNGKKLAKSLSEMPNGKVLPGLDDRQIRNFIDHNAVYRTQSEEPPKSPLELGDPNNINYYEPPPPLDTISYYSHRSSQLPSEESMPYFPKDALAFDYESNSLPRRACTFHRESSFSSNSLPRREPLHAHEICKHITDCTELMGEPNGGVNGGNGGLLDFSKPHLLPPPSEYCKDADEPLTSTSTLTAEPAPEPEVVDTSRRKSMVAVLPPLDADITPTPFRRDDLRRQSMPIYVKTEKLIDGFGPRTSFRSKVKPKPVIGGSEEISGDEKEIFIDFKPNVMMKASAQVPQAKYRPIYKPLPPTVAQLEESKQQKAVEECENCRALQAGEPRSSISEDDYEDEAEPEQATDIEDEKAKQEESDQHDPLYENVPASAPSMAAERRASMRKRSVSLDEQNVSPEKGNGISAPPSPCREELLFANASTYPSSDSLANDVTRDHSDGIWNESQVTVLTAEPPKEGTEGAYTNANMLLTPTTRRKNLLLQHQQRSSVDTDALDLEDTQVDLSPTYGIAVNALPTTAKSAKSGALITQQPQASREPKPTTLTVPQKITTPSIAVTPSLPLAKEISPKKSPGTSKRVVQELPTLTRDGRRTSDVQQARAASDAIMTAAATLNNNSNNKFNNTTDVSECSTNTDEYATCTDTSKRTPVSTQSSQIDRTQGSSFESASSLYSTRGEVLTEDILQHDEKPTKPHKLERELQLKSPVPTAEQAKRSPSHSISSTSSGSYNVAGLATPSPSAKDAEKRVEPAEKATASATKALHVKSVGAPTASVEPSAVREKPRIKPESISDDERSEVRYSSSGYYESPHDDDHVIKSRRHRLDEERKRRKTTMKLDIEKENLRALTSPIKKPASAMAGAHATPLAAAVAAATKEKITEKQSTTSGHAIETTSPNRIKRFRPKIRRQFRRSSRDDSTPKRQKNLVNSYGMPPTAGSAEKLLDYSVSVKKEEEREDIHVTESKTSKITTPHTATAAVTAKTTKSASDVCQLKAKSIESLRSVSPGSDSVFYSEADGPVQEPHSHCLHCGKGTEGQTTNISALAGDSVESLPYMGNEHEQDIVKPPSDFADSPVTAKTTQRLYKKMDKRFRSEERYHAGERGRHYKTRQENIRAKSEERSRESVHSRSPQSLRPAGSSPCVLPDAAVEQSQQIIYRGHYDPARYSRLTDADVWTQLNHQSFDRQRDRRPSTESERSFHSKYQVILHRLVQRRCTLEMYHRQRNNNFRLMALFCLGPHIVKNTTDKQKIVSKHLSSTMIELITSNSSSDSLRRKLEDLLKLMLLVWARESHVISKLTAGERGVDKTIVVKSESGEFGFRIHGSKPVVVAAIEPETPAESSGLEVGDIIISVNGVEVLDKHHTEVVKIAHDGCETLELEVARTIGVLMHEQQEPPSQPIFSGYLWRQSGQAKGAPNTKKWVRRWFSLRPDNCLYYYKTEDDNQPVGAMIMAKHTVDHCPPEVGKPYAFKIDSGEGIPLYVAADTEELSSRWIKLLKQAATQGTPWLDNSAHNLYQPPCSITRPDCFGYLLKLGSRWCGWSKRYCVLKDACLYFYQDANSKTAFGMACLHGYKVSSMSTNASGKKNSFEIIPPETKLRHYYFCTESEMDKKRWISALEYSIDRWIKSG</sequence>
<evidence type="ECO:0000259" key="2">
    <source>
        <dbReference type="PROSITE" id="PS50003"/>
    </source>
</evidence>
<dbReference type="SMART" id="SM00228">
    <property type="entry name" value="PDZ"/>
    <property type="match status" value="1"/>
</dbReference>
<feature type="compositionally biased region" description="Basic and acidic residues" evidence="1">
    <location>
        <begin position="905"/>
        <end position="918"/>
    </location>
</feature>